<accession>A0A1E4SBZ0</accession>
<reference evidence="13" key="1">
    <citation type="submission" date="2016-05" db="EMBL/GenBank/DDBJ databases">
        <title>Comparative genomics of biotechnologically important yeasts.</title>
        <authorList>
            <consortium name="DOE Joint Genome Institute"/>
            <person name="Riley R."/>
            <person name="Haridas S."/>
            <person name="Wolfe K.H."/>
            <person name="Lopes M.R."/>
            <person name="Hittinger C.T."/>
            <person name="Goker M."/>
            <person name="Salamov A."/>
            <person name="Wisecaver J."/>
            <person name="Long T.M."/>
            <person name="Aerts A.L."/>
            <person name="Barry K."/>
            <person name="Choi C."/>
            <person name="Clum A."/>
            <person name="Coughlan A.Y."/>
            <person name="Deshpande S."/>
            <person name="Douglass A.P."/>
            <person name="Hanson S.J."/>
            <person name="Klenk H.-P."/>
            <person name="Labutti K."/>
            <person name="Lapidus A."/>
            <person name="Lindquist E."/>
            <person name="Lipzen A."/>
            <person name="Meier-Kolthoff J.P."/>
            <person name="Ohm R.A."/>
            <person name="Otillar R.P."/>
            <person name="Pangilinan J."/>
            <person name="Peng Y."/>
            <person name="Rokas A."/>
            <person name="Rosa C.A."/>
            <person name="Scheuner C."/>
            <person name="Sibirny A.A."/>
            <person name="Slot J.C."/>
            <person name="Stielow J.B."/>
            <person name="Sun H."/>
            <person name="Kurtzman C.P."/>
            <person name="Blackwell M."/>
            <person name="Grigoriev I.V."/>
            <person name="Jeffries T.W."/>
        </authorList>
    </citation>
    <scope>NUCLEOTIDE SEQUENCE [LARGE SCALE GENOMIC DNA]</scope>
    <source>
        <strain evidence="13">NRRL Y-17324</strain>
    </source>
</reference>
<evidence type="ECO:0000256" key="1">
    <source>
        <dbReference type="ARBA" id="ARBA00004141"/>
    </source>
</evidence>
<dbReference type="Pfam" id="PF14510">
    <property type="entry name" value="ABC_trans_N"/>
    <property type="match status" value="1"/>
</dbReference>
<evidence type="ECO:0000256" key="2">
    <source>
        <dbReference type="ARBA" id="ARBA00006012"/>
    </source>
</evidence>
<dbReference type="STRING" id="984487.A0A1E4SBZ0"/>
<keyword evidence="6" id="KW-0547">Nucleotide-binding</keyword>
<evidence type="ECO:0000313" key="13">
    <source>
        <dbReference type="Proteomes" id="UP000094285"/>
    </source>
</evidence>
<feature type="transmembrane region" description="Helical" evidence="10">
    <location>
        <begin position="1260"/>
        <end position="1288"/>
    </location>
</feature>
<name>A0A1E4SBZ0_9ASCO</name>
<dbReference type="Proteomes" id="UP000094285">
    <property type="component" value="Unassembled WGS sequence"/>
</dbReference>
<dbReference type="NCBIfam" id="TIGR00956">
    <property type="entry name" value="3a01205"/>
    <property type="match status" value="1"/>
</dbReference>
<feature type="transmembrane region" description="Helical" evidence="10">
    <location>
        <begin position="540"/>
        <end position="560"/>
    </location>
</feature>
<dbReference type="PANTHER" id="PTHR19241">
    <property type="entry name" value="ATP-BINDING CASSETTE TRANSPORTER"/>
    <property type="match status" value="1"/>
</dbReference>
<dbReference type="InterPro" id="IPR010929">
    <property type="entry name" value="PDR_CDR_ABC"/>
</dbReference>
<dbReference type="InterPro" id="IPR027417">
    <property type="entry name" value="P-loop_NTPase"/>
</dbReference>
<dbReference type="EMBL" id="KV453916">
    <property type="protein sequence ID" value="ODV77050.1"/>
    <property type="molecule type" value="Genomic_DNA"/>
</dbReference>
<feature type="transmembrane region" description="Helical" evidence="10">
    <location>
        <begin position="587"/>
        <end position="611"/>
    </location>
</feature>
<dbReference type="GO" id="GO:0016887">
    <property type="term" value="F:ATP hydrolysis activity"/>
    <property type="evidence" value="ECO:0007669"/>
    <property type="project" value="InterPro"/>
</dbReference>
<dbReference type="RefSeq" id="XP_020062172.1">
    <property type="nucleotide sequence ID" value="XM_020210639.1"/>
</dbReference>
<dbReference type="InterPro" id="IPR003593">
    <property type="entry name" value="AAA+_ATPase"/>
</dbReference>
<dbReference type="Pfam" id="PF06422">
    <property type="entry name" value="PDR_CDR"/>
    <property type="match status" value="1"/>
</dbReference>
<dbReference type="InterPro" id="IPR034001">
    <property type="entry name" value="ABCG_PDR_1"/>
</dbReference>
<dbReference type="OrthoDB" id="245989at2759"/>
<organism evidence="12 13">
    <name type="scientific">Suhomyces tanzawaensis NRRL Y-17324</name>
    <dbReference type="NCBI Taxonomy" id="984487"/>
    <lineage>
        <taxon>Eukaryota</taxon>
        <taxon>Fungi</taxon>
        <taxon>Dikarya</taxon>
        <taxon>Ascomycota</taxon>
        <taxon>Saccharomycotina</taxon>
        <taxon>Pichiomycetes</taxon>
        <taxon>Debaryomycetaceae</taxon>
        <taxon>Suhomyces</taxon>
    </lineage>
</organism>
<dbReference type="SMART" id="SM00382">
    <property type="entry name" value="AAA"/>
    <property type="match status" value="2"/>
</dbReference>
<evidence type="ECO:0000313" key="12">
    <source>
        <dbReference type="EMBL" id="ODV77050.1"/>
    </source>
</evidence>
<dbReference type="InterPro" id="IPR013525">
    <property type="entry name" value="ABC2_TM"/>
</dbReference>
<keyword evidence="3" id="KW-0813">Transport</keyword>
<dbReference type="GO" id="GO:0016020">
    <property type="term" value="C:membrane"/>
    <property type="evidence" value="ECO:0007669"/>
    <property type="project" value="UniProtKB-SubCell"/>
</dbReference>
<dbReference type="InterPro" id="IPR034003">
    <property type="entry name" value="ABCG_PDR_2"/>
</dbReference>
<dbReference type="Gene3D" id="3.40.50.300">
    <property type="entry name" value="P-loop containing nucleotide triphosphate hydrolases"/>
    <property type="match status" value="2"/>
</dbReference>
<feature type="transmembrane region" description="Helical" evidence="10">
    <location>
        <begin position="762"/>
        <end position="779"/>
    </location>
</feature>
<evidence type="ECO:0000256" key="9">
    <source>
        <dbReference type="ARBA" id="ARBA00023136"/>
    </source>
</evidence>
<dbReference type="GO" id="GO:0140359">
    <property type="term" value="F:ABC-type transporter activity"/>
    <property type="evidence" value="ECO:0007669"/>
    <property type="project" value="InterPro"/>
</dbReference>
<dbReference type="InterPro" id="IPR043926">
    <property type="entry name" value="ABCG_dom"/>
</dbReference>
<protein>
    <submittedName>
        <fullName evidence="12">Multidrug resistance protein</fullName>
    </submittedName>
</protein>
<dbReference type="GO" id="GO:0005524">
    <property type="term" value="F:ATP binding"/>
    <property type="evidence" value="ECO:0007669"/>
    <property type="project" value="UniProtKB-KW"/>
</dbReference>
<keyword evidence="9 10" id="KW-0472">Membrane</keyword>
<dbReference type="GO" id="GO:1990961">
    <property type="term" value="P:xenobiotic detoxification by transmembrane export across the plasma membrane"/>
    <property type="evidence" value="ECO:0007669"/>
    <property type="project" value="InterPro"/>
</dbReference>
<feature type="transmembrane region" description="Helical" evidence="10">
    <location>
        <begin position="1339"/>
        <end position="1369"/>
    </location>
</feature>
<comment type="similarity">
    <text evidence="2">Belongs to the ABC transporter superfamily. ABCG family. PDR (TC 3.A.1.205) subfamily.</text>
</comment>
<evidence type="ECO:0000256" key="6">
    <source>
        <dbReference type="ARBA" id="ARBA00022741"/>
    </source>
</evidence>
<dbReference type="PROSITE" id="PS50893">
    <property type="entry name" value="ABC_TRANSPORTER_2"/>
    <property type="match status" value="2"/>
</dbReference>
<dbReference type="Pfam" id="PF01061">
    <property type="entry name" value="ABC2_membrane"/>
    <property type="match status" value="2"/>
</dbReference>
<feature type="domain" description="ABC transporter" evidence="11">
    <location>
        <begin position="852"/>
        <end position="1096"/>
    </location>
</feature>
<dbReference type="FunFam" id="3.40.50.300:FF:000054">
    <property type="entry name" value="ABC multidrug transporter atrF"/>
    <property type="match status" value="1"/>
</dbReference>
<keyword evidence="13" id="KW-1185">Reference proteome</keyword>
<sequence>MSLSGKESQEDQYKDVNSEANSIAEYQGFDAQAEHNIHDLARTYTRESFRDDDTNTSIGLKRYLSNMTMVPGVSPFNHEEIAEDSLNPDSDNFNSKFWVKNLRKLYESDPEYYKPSKLGIAYRNLRAYGIAADSDYQPTVTNFLFKTAVNTYRSIKKRDESHYFDILKSMDAIMRPGEVTVVLGRPGSGCSTLLKTIAAHTYGFEIGEESVISYDGLNQHEINTHHRGDVIYSAESDIHFPHLTVGDTLEFAARLRTPQNRGPNVDREAYAKHMASVYMATYGLSHTRNTNVGNDFVRGVSGGERKRVSIAEASLSGANLQCWDNATRGLDAATALEFIRALKTSSAILEATPLIAIYQCSQDAYDLFDKVVVLYEGYQIFFGKADQAKDFFVRMGWECPQRQTTADFLTSLTNPAERVPLPGYEDSVPKTAKEFEQYWKNSPEYAALTKEIDEHIALTDNGDTKQMYHDSHVARQSKNISAKSPYTVSFFMQVRYLMGRNILRVKGDPSVSISSISGQVIMALVLSSVFYNMKSVTSSFYYRGASMFFAVLYNAFASLLEIMSMFEARPIVEKHKQYALYRPSADALAGIITELPTKLCMSTAFNFIFYFMVNFRRNPGRFFFYWLMCGMCTLVMSHLFRCLGAVSTSLAGAMTPASVLLSAMIIFTGFVIPTPKMLGWSRWINYINPVGYVFEALMVNEFHDRDFECSSFVPSGPGYDDLPLENKICSVVGSVPGSPVVSGTRYIVESYKYYNSHKWRNFGIVVGFVIFFLAVYISLTEFNKGAMQKGEIALFLRSSIRKEKKKAKKSAATTQDIENGNINEKVEYKDTVEANSSSSSSTNELPASKKIFHWRDLTYQVKIKSEDRVILNHVDGWVKPGQLTALMGSSGAGKTTLLNCLSERVTTGVISDGVRMVNGHSLDSSFQRSIGYVQQQDLHLATSTVREALRFSAYLRQPETVSKKEKQDYVEYIIDLLEMKPYADALVGVAGEGLNVEQRKRLTIGVELVAKPKLLLFLDEPTSGLDSQTAWSICKLMRKLCDHGQAILCTIHQPSALLLKEFDRLLFLQKGGQTVYFGDLGENCSTLINYFEKYGAQTCPKEANPAEWMLEVVGAAPGSKARQDYHEVWKNSTEYQDVHQALDDMEVELVKLPQDESPDAHKKYAAPLWKQYLIVSQRVIVQNWRSPGYIYSKIFLAVSTSLFNGFSFFKADNSMQGLQNQMFGIFMFMIMFNTLVQQMMPYYVRQRDVYEVREAPSRTFSWFAFIAGQLTSEIPYQVAVGTLAYFCWYYPIGLYRNAEPTDAVNSRGVLMWLFVSAFFVYASTTGHLCISFIEISDNAANLAVMLFTMSMNFCGVLAGPDILPGFWIFMYRCNPMTYLIQGMLSTGLAGTEVNCSDTELLRFNPPSGQTCGTYMENFLKFAGGNLLNGNASSNCRYCPMKTTDDFLKSVNTLFSERWRNFGILICFIAANILLTIFFYWLARVPKGNREKKKAEKK</sequence>
<evidence type="ECO:0000256" key="10">
    <source>
        <dbReference type="SAM" id="Phobius"/>
    </source>
</evidence>
<keyword evidence="5" id="KW-0677">Repeat</keyword>
<feature type="domain" description="ABC transporter" evidence="11">
    <location>
        <begin position="149"/>
        <end position="401"/>
    </location>
</feature>
<evidence type="ECO:0000256" key="7">
    <source>
        <dbReference type="ARBA" id="ARBA00022840"/>
    </source>
</evidence>
<dbReference type="SMR" id="A0A1E4SBZ0"/>
<dbReference type="Pfam" id="PF19055">
    <property type="entry name" value="ABC2_membrane_7"/>
    <property type="match status" value="1"/>
</dbReference>
<dbReference type="CDD" id="cd03233">
    <property type="entry name" value="ABCG_PDR_domain1"/>
    <property type="match status" value="1"/>
</dbReference>
<feature type="transmembrane region" description="Helical" evidence="10">
    <location>
        <begin position="623"/>
        <end position="641"/>
    </location>
</feature>
<dbReference type="InterPro" id="IPR003439">
    <property type="entry name" value="ABC_transporter-like_ATP-bd"/>
</dbReference>
<gene>
    <name evidence="12" type="ORF">CANTADRAFT_56939</name>
</gene>
<feature type="transmembrane region" description="Helical" evidence="10">
    <location>
        <begin position="1221"/>
        <end position="1240"/>
    </location>
</feature>
<evidence type="ECO:0000256" key="3">
    <source>
        <dbReference type="ARBA" id="ARBA00022448"/>
    </source>
</evidence>
<feature type="transmembrane region" description="Helical" evidence="10">
    <location>
        <begin position="1461"/>
        <end position="1482"/>
    </location>
</feature>
<evidence type="ECO:0000259" key="11">
    <source>
        <dbReference type="PROSITE" id="PS50893"/>
    </source>
</evidence>
<dbReference type="SUPFAM" id="SSF52540">
    <property type="entry name" value="P-loop containing nucleoside triphosphate hydrolases"/>
    <property type="match status" value="2"/>
</dbReference>
<keyword evidence="7" id="KW-0067">ATP-binding</keyword>
<proteinExistence type="inferred from homology"/>
<keyword evidence="8 10" id="KW-1133">Transmembrane helix</keyword>
<feature type="transmembrane region" description="Helical" evidence="10">
    <location>
        <begin position="653"/>
        <end position="672"/>
    </location>
</feature>
<dbReference type="InterPro" id="IPR029481">
    <property type="entry name" value="ABC_trans_N"/>
</dbReference>
<feature type="transmembrane region" description="Helical" evidence="10">
    <location>
        <begin position="1309"/>
        <end position="1333"/>
    </location>
</feature>
<dbReference type="CDD" id="cd03232">
    <property type="entry name" value="ABCG_PDR_domain2"/>
    <property type="match status" value="1"/>
</dbReference>
<evidence type="ECO:0000256" key="5">
    <source>
        <dbReference type="ARBA" id="ARBA00022737"/>
    </source>
</evidence>
<feature type="transmembrane region" description="Helical" evidence="10">
    <location>
        <begin position="511"/>
        <end position="533"/>
    </location>
</feature>
<comment type="subcellular location">
    <subcellularLocation>
        <location evidence="1">Membrane</location>
        <topology evidence="1">Multi-pass membrane protein</topology>
    </subcellularLocation>
</comment>
<evidence type="ECO:0000256" key="4">
    <source>
        <dbReference type="ARBA" id="ARBA00022692"/>
    </source>
</evidence>
<dbReference type="Pfam" id="PF00005">
    <property type="entry name" value="ABC_tran"/>
    <property type="match status" value="2"/>
</dbReference>
<dbReference type="InterPro" id="IPR005285">
    <property type="entry name" value="Drug-R_PDR/CDR"/>
</dbReference>
<dbReference type="PROSITE" id="PS00211">
    <property type="entry name" value="ABC_TRANSPORTER_1"/>
    <property type="match status" value="1"/>
</dbReference>
<evidence type="ECO:0000256" key="8">
    <source>
        <dbReference type="ARBA" id="ARBA00022989"/>
    </source>
</evidence>
<feature type="transmembrane region" description="Helical" evidence="10">
    <location>
        <begin position="1188"/>
        <end position="1209"/>
    </location>
</feature>
<keyword evidence="4 10" id="KW-0812">Transmembrane</keyword>
<dbReference type="InterPro" id="IPR017871">
    <property type="entry name" value="ABC_transporter-like_CS"/>
</dbReference>
<dbReference type="GeneID" id="30984775"/>